<keyword evidence="7 14" id="KW-0418">Kinase</keyword>
<keyword evidence="3" id="KW-0444">Lipid biosynthesis</keyword>
<evidence type="ECO:0000256" key="1">
    <source>
        <dbReference type="ARBA" id="ARBA00001946"/>
    </source>
</evidence>
<dbReference type="AlphaFoldDB" id="A0A2T0PU68"/>
<dbReference type="InterPro" id="IPR045540">
    <property type="entry name" value="YegS/DAGK_C"/>
</dbReference>
<dbReference type="Pfam" id="PF00781">
    <property type="entry name" value="DAGK_cat"/>
    <property type="match status" value="1"/>
</dbReference>
<dbReference type="GO" id="GO:0004143">
    <property type="term" value="F:ATP-dependent diacylglycerol kinase activity"/>
    <property type="evidence" value="ECO:0007669"/>
    <property type="project" value="TreeGrafter"/>
</dbReference>
<proteinExistence type="inferred from homology"/>
<gene>
    <name evidence="14" type="ORF">CLV72_11098</name>
</gene>
<dbReference type="Pfam" id="PF19279">
    <property type="entry name" value="YegS_C"/>
    <property type="match status" value="1"/>
</dbReference>
<evidence type="ECO:0000256" key="5">
    <source>
        <dbReference type="ARBA" id="ARBA00022723"/>
    </source>
</evidence>
<sequence length="291" mass="29517">MTRHIVLAANPRAGTRTGRLVEPVRRALAADGAKVTLVAEPGPDRAADALRAAVAAGADAVVALGGDGTVHTALQAVAGTPVALGVVPTGGGNDLARELGLPLRDLRAAVRVARGSRVRVIDAARCGSRWFLSVLTTGVSARVAERVNAAPRRLGPARYLLGVAAELGGLRPEPVALELDGTAWEGPALLVAVGNAGAFGAGMRICPRASLDDGLLDVVVVGPVSRARFATVFPSVYRGAHLGLPEVASWRARRVSLAAGGAAAHADGERLSPAPLTCEAVPGAVRFLVGP</sequence>
<dbReference type="EMBL" id="PVZC01000010">
    <property type="protein sequence ID" value="PRX92338.1"/>
    <property type="molecule type" value="Genomic_DNA"/>
</dbReference>
<dbReference type="InterPro" id="IPR005218">
    <property type="entry name" value="Diacylglycerol/lipid_kinase"/>
</dbReference>
<dbReference type="PANTHER" id="PTHR12358">
    <property type="entry name" value="SPHINGOSINE KINASE"/>
    <property type="match status" value="1"/>
</dbReference>
<evidence type="ECO:0000256" key="7">
    <source>
        <dbReference type="ARBA" id="ARBA00022777"/>
    </source>
</evidence>
<evidence type="ECO:0000313" key="14">
    <source>
        <dbReference type="EMBL" id="PRX92338.1"/>
    </source>
</evidence>
<evidence type="ECO:0000256" key="10">
    <source>
        <dbReference type="ARBA" id="ARBA00023098"/>
    </source>
</evidence>
<dbReference type="RefSeq" id="WP_106252506.1">
    <property type="nucleotide sequence ID" value="NZ_PVZC01000010.1"/>
</dbReference>
<comment type="cofactor">
    <cofactor evidence="1">
        <name>Mg(2+)</name>
        <dbReference type="ChEBI" id="CHEBI:18420"/>
    </cofactor>
</comment>
<keyword evidence="15" id="KW-1185">Reference proteome</keyword>
<dbReference type="GO" id="GO:0005524">
    <property type="term" value="F:ATP binding"/>
    <property type="evidence" value="ECO:0007669"/>
    <property type="project" value="UniProtKB-KW"/>
</dbReference>
<reference evidence="14 15" key="1">
    <citation type="submission" date="2018-03" db="EMBL/GenBank/DDBJ databases">
        <title>Genomic Encyclopedia of Archaeal and Bacterial Type Strains, Phase II (KMG-II): from individual species to whole genera.</title>
        <authorList>
            <person name="Goeker M."/>
        </authorList>
    </citation>
    <scope>NUCLEOTIDE SEQUENCE [LARGE SCALE GENOMIC DNA]</scope>
    <source>
        <strain evidence="14 15">DSM 45601</strain>
    </source>
</reference>
<keyword evidence="4" id="KW-0808">Transferase</keyword>
<dbReference type="Gene3D" id="2.60.200.40">
    <property type="match status" value="1"/>
</dbReference>
<evidence type="ECO:0000256" key="11">
    <source>
        <dbReference type="ARBA" id="ARBA00023209"/>
    </source>
</evidence>
<evidence type="ECO:0000256" key="12">
    <source>
        <dbReference type="ARBA" id="ARBA00023264"/>
    </source>
</evidence>
<dbReference type="InterPro" id="IPR016064">
    <property type="entry name" value="NAD/diacylglycerol_kinase_sf"/>
</dbReference>
<dbReference type="GO" id="GO:0046872">
    <property type="term" value="F:metal ion binding"/>
    <property type="evidence" value="ECO:0007669"/>
    <property type="project" value="UniProtKB-KW"/>
</dbReference>
<dbReference type="InterPro" id="IPR050187">
    <property type="entry name" value="Lipid_Phosphate_FormReg"/>
</dbReference>
<evidence type="ECO:0000256" key="4">
    <source>
        <dbReference type="ARBA" id="ARBA00022679"/>
    </source>
</evidence>
<evidence type="ECO:0000256" key="8">
    <source>
        <dbReference type="ARBA" id="ARBA00022840"/>
    </source>
</evidence>
<dbReference type="PANTHER" id="PTHR12358:SF106">
    <property type="entry name" value="LIPID KINASE YEGS"/>
    <property type="match status" value="1"/>
</dbReference>
<accession>A0A2T0PU68</accession>
<dbReference type="Gene3D" id="3.40.50.10330">
    <property type="entry name" value="Probable inorganic polyphosphate/atp-NAD kinase, domain 1"/>
    <property type="match status" value="1"/>
</dbReference>
<dbReference type="SMART" id="SM00046">
    <property type="entry name" value="DAGKc"/>
    <property type="match status" value="1"/>
</dbReference>
<keyword evidence="6" id="KW-0547">Nucleotide-binding</keyword>
<keyword evidence="5" id="KW-0479">Metal-binding</keyword>
<evidence type="ECO:0000256" key="2">
    <source>
        <dbReference type="ARBA" id="ARBA00005983"/>
    </source>
</evidence>
<organism evidence="14 15">
    <name type="scientific">Allonocardiopsis opalescens</name>
    <dbReference type="NCBI Taxonomy" id="1144618"/>
    <lineage>
        <taxon>Bacteria</taxon>
        <taxon>Bacillati</taxon>
        <taxon>Actinomycetota</taxon>
        <taxon>Actinomycetes</taxon>
        <taxon>Streptosporangiales</taxon>
        <taxon>Allonocardiopsis</taxon>
    </lineage>
</organism>
<dbReference type="InterPro" id="IPR017438">
    <property type="entry name" value="ATP-NAD_kinase_N"/>
</dbReference>
<comment type="caution">
    <text evidence="14">The sequence shown here is derived from an EMBL/GenBank/DDBJ whole genome shotgun (WGS) entry which is preliminary data.</text>
</comment>
<evidence type="ECO:0000313" key="15">
    <source>
        <dbReference type="Proteomes" id="UP000237846"/>
    </source>
</evidence>
<dbReference type="GO" id="GO:0005886">
    <property type="term" value="C:plasma membrane"/>
    <property type="evidence" value="ECO:0007669"/>
    <property type="project" value="TreeGrafter"/>
</dbReference>
<evidence type="ECO:0000256" key="9">
    <source>
        <dbReference type="ARBA" id="ARBA00022842"/>
    </source>
</evidence>
<dbReference type="GO" id="GO:0008654">
    <property type="term" value="P:phospholipid biosynthetic process"/>
    <property type="evidence" value="ECO:0007669"/>
    <property type="project" value="UniProtKB-KW"/>
</dbReference>
<comment type="similarity">
    <text evidence="2">Belongs to the diacylglycerol/lipid kinase family.</text>
</comment>
<keyword evidence="9" id="KW-0460">Magnesium</keyword>
<dbReference type="OrthoDB" id="142078at2"/>
<name>A0A2T0PU68_9ACTN</name>
<keyword evidence="10" id="KW-0443">Lipid metabolism</keyword>
<dbReference type="InterPro" id="IPR001206">
    <property type="entry name" value="Diacylglycerol_kinase_cat_dom"/>
</dbReference>
<feature type="domain" description="DAGKc" evidence="13">
    <location>
        <begin position="1"/>
        <end position="130"/>
    </location>
</feature>
<keyword evidence="12" id="KW-1208">Phospholipid metabolism</keyword>
<evidence type="ECO:0000259" key="13">
    <source>
        <dbReference type="PROSITE" id="PS50146"/>
    </source>
</evidence>
<dbReference type="NCBIfam" id="TIGR00147">
    <property type="entry name" value="YegS/Rv2252/BmrU family lipid kinase"/>
    <property type="match status" value="1"/>
</dbReference>
<dbReference type="Proteomes" id="UP000237846">
    <property type="component" value="Unassembled WGS sequence"/>
</dbReference>
<protein>
    <submittedName>
        <fullName evidence="14">Diacylglycerol kinase (ATP)</fullName>
    </submittedName>
</protein>
<keyword evidence="8" id="KW-0067">ATP-binding</keyword>
<dbReference type="SUPFAM" id="SSF111331">
    <property type="entry name" value="NAD kinase/diacylglycerol kinase-like"/>
    <property type="match status" value="1"/>
</dbReference>
<dbReference type="PROSITE" id="PS50146">
    <property type="entry name" value="DAGK"/>
    <property type="match status" value="1"/>
</dbReference>
<keyword evidence="11" id="KW-0594">Phospholipid biosynthesis</keyword>
<evidence type="ECO:0000256" key="3">
    <source>
        <dbReference type="ARBA" id="ARBA00022516"/>
    </source>
</evidence>
<evidence type="ECO:0000256" key="6">
    <source>
        <dbReference type="ARBA" id="ARBA00022741"/>
    </source>
</evidence>